<organism evidence="8 9">
    <name type="scientific">Pyrobaculum ferrireducens</name>
    <dbReference type="NCBI Taxonomy" id="1104324"/>
    <lineage>
        <taxon>Archaea</taxon>
        <taxon>Thermoproteota</taxon>
        <taxon>Thermoprotei</taxon>
        <taxon>Thermoproteales</taxon>
        <taxon>Thermoproteaceae</taxon>
        <taxon>Pyrobaculum</taxon>
    </lineage>
</organism>
<evidence type="ECO:0000256" key="4">
    <source>
        <dbReference type="ARBA" id="ARBA00022723"/>
    </source>
</evidence>
<reference evidence="8 9" key="1">
    <citation type="journal article" date="2012" name="J. Bacteriol.">
        <title>Complete genome sequence of strain 1860, a crenarchaeon of the genus pyrobaculum able to grow with various electron acceptors.</title>
        <authorList>
            <person name="Mardanov A.V."/>
            <person name="Gumerov V.M."/>
            <person name="Slobodkina G.B."/>
            <person name="Beletsky A.V."/>
            <person name="Bonch-Osmolovskaya E.A."/>
            <person name="Ravin N.V."/>
            <person name="Skryabin K.G."/>
        </authorList>
    </citation>
    <scope>NUCLEOTIDE SEQUENCE [LARGE SCALE GENOMIC DNA]</scope>
    <source>
        <strain evidence="8 9">1860</strain>
    </source>
</reference>
<dbReference type="AlphaFoldDB" id="G7VBN5"/>
<dbReference type="PANTHER" id="PTHR46499">
    <property type="entry name" value="QUEUINE TRNA-RIBOSYLTRANSFERASE"/>
    <property type="match status" value="1"/>
</dbReference>
<keyword evidence="4" id="KW-0479">Metal-binding</keyword>
<dbReference type="Gene3D" id="3.20.20.105">
    <property type="entry name" value="Queuine tRNA-ribosyltransferase-like"/>
    <property type="match status" value="1"/>
</dbReference>
<dbReference type="InterPro" id="IPR027417">
    <property type="entry name" value="P-loop_NTPase"/>
</dbReference>
<evidence type="ECO:0000259" key="6">
    <source>
        <dbReference type="Pfam" id="PF00437"/>
    </source>
</evidence>
<keyword evidence="9" id="KW-1185">Reference proteome</keyword>
<evidence type="ECO:0000256" key="2">
    <source>
        <dbReference type="ARBA" id="ARBA00022679"/>
    </source>
</evidence>
<dbReference type="STRING" id="1104324.P186_2260"/>
<dbReference type="InterPro" id="IPR004804">
    <property type="entry name" value="TgtA"/>
</dbReference>
<feature type="domain" description="tRNA-guanine(15) transglycosylase-like" evidence="7">
    <location>
        <begin position="467"/>
        <end position="732"/>
    </location>
</feature>
<protein>
    <submittedName>
        <fullName evidence="8">Type II secretion system protein E</fullName>
    </submittedName>
</protein>
<sequence length="894" mass="102353">MLDFRLDSCQGAIVEEYLSEGARIQIYQSEDGYCYNVAYAFPYSERVGEYAYKVVEYLTANQIIRPNISREELGKLIEMAMTDIGVPKQLRAAVRYYVQLEAADYSYLTPILYDIRLENVNINGTDNPIFVDHRDYGYNVKTNVIPTNRESLIKIVGRVYAETGRPLNEQYPIQDTYIRLRNGALLRFATAMSTRVSRNPPYVSVRIQPPFPISPTELIKKRTISALAMAYLWYLFEHHKSVMVIGGTGTGKTTLLNALLVLLPHKRLAIAEETPEIRVPPSYQNVVMLFTSPMYDYMKHLPGSESAIYLIDLVKYLLRARPDIIIIGESRGREIHELIQGVLTGHGGATTFHAEDIMEVFMRLTGEAMGVSAEHLSAFHVLATIRRFEFGRRVTSLTEVVWLRAYPYAAPGKIKIKEEEFGLINVGWYDQRTDTVEVDLRRSYWLQKVGGYDEILERAKFLAGGRAVDVKRVLGWDDVVMTDSGAYQIMRYGSIEVDPDEILLYQASIGSDIGVILDLPFDYEEPYESALLKVEETIRRAKRAAAMLERLDMLVVGPIQGGLHLDLLTRSAREISKLGFHIFAIGSPTTLLEEYKFDLLLEAVLHVKANIVREAPLHLFGAGHPLILPFAVALGVDLFDSASYVLYARDGRIMLRDRTLRLDDVKTDYLPCSTKLCYTPVKEIREMTREERTQLIAEHNLAVLREELLEVKQRIHEGTLWEYLEIKARAHPSLYRFLRGLAKFRKLIEEYDPETHPKPHGLFFYQDTADSRPEPLRHWTRMANLYTPSRTAVVIRVDEKPYSRTWEYRYVKKLTGGRAHILFYDPVFGIVPEEVAEVYPLSQNEAEGEGEGARAHAYEWLSQYDVVLTYNVDLPIIGKRVVKLRTLDEVSLYI</sequence>
<dbReference type="GO" id="GO:0016763">
    <property type="term" value="F:pentosyltransferase activity"/>
    <property type="evidence" value="ECO:0007669"/>
    <property type="project" value="InterPro"/>
</dbReference>
<dbReference type="EMBL" id="CP003098">
    <property type="protein sequence ID" value="AET33652.1"/>
    <property type="molecule type" value="Genomic_DNA"/>
</dbReference>
<dbReference type="GeneID" id="99724847"/>
<proteinExistence type="predicted"/>
<dbReference type="RefSeq" id="WP_014289477.1">
    <property type="nucleotide sequence ID" value="NC_016645.1"/>
</dbReference>
<dbReference type="Proteomes" id="UP000005867">
    <property type="component" value="Chromosome"/>
</dbReference>
<dbReference type="SUPFAM" id="SSF51713">
    <property type="entry name" value="tRNA-guanine transglycosylase"/>
    <property type="match status" value="1"/>
</dbReference>
<gene>
    <name evidence="8" type="ORF">P186_2260</name>
</gene>
<dbReference type="InterPro" id="IPR050076">
    <property type="entry name" value="ArchSynthase1/Queuine_TRR"/>
</dbReference>
<evidence type="ECO:0000256" key="1">
    <source>
        <dbReference type="ARBA" id="ARBA00022676"/>
    </source>
</evidence>
<dbReference type="OrthoDB" id="33500at2157"/>
<keyword evidence="2" id="KW-0808">Transferase</keyword>
<keyword evidence="1" id="KW-0328">Glycosyltransferase</keyword>
<dbReference type="SUPFAM" id="SSF88802">
    <property type="entry name" value="Pre-PUA domain"/>
    <property type="match status" value="1"/>
</dbReference>
<dbReference type="GO" id="GO:0002099">
    <property type="term" value="P:tRNA wobble guanine modification"/>
    <property type="evidence" value="ECO:0007669"/>
    <property type="project" value="TreeGrafter"/>
</dbReference>
<dbReference type="Gene3D" id="3.40.50.300">
    <property type="entry name" value="P-loop containing nucleotide triphosphate hydrolases"/>
    <property type="match status" value="1"/>
</dbReference>
<dbReference type="GO" id="GO:0005737">
    <property type="term" value="C:cytoplasm"/>
    <property type="evidence" value="ECO:0007669"/>
    <property type="project" value="TreeGrafter"/>
</dbReference>
<evidence type="ECO:0000256" key="3">
    <source>
        <dbReference type="ARBA" id="ARBA00022694"/>
    </source>
</evidence>
<name>G7VBN5_9CREN</name>
<dbReference type="SUPFAM" id="SSF52540">
    <property type="entry name" value="P-loop containing nucleoside triphosphate hydrolases"/>
    <property type="match status" value="1"/>
</dbReference>
<evidence type="ECO:0000313" key="8">
    <source>
        <dbReference type="EMBL" id="AET33652.1"/>
    </source>
</evidence>
<keyword evidence="3" id="KW-0819">tRNA processing</keyword>
<keyword evidence="5" id="KW-0862">Zinc</keyword>
<dbReference type="Gene3D" id="3.30.450.380">
    <property type="match status" value="1"/>
</dbReference>
<dbReference type="GO" id="GO:0046872">
    <property type="term" value="F:metal ion binding"/>
    <property type="evidence" value="ECO:0007669"/>
    <property type="project" value="UniProtKB-KW"/>
</dbReference>
<dbReference type="InterPro" id="IPR002616">
    <property type="entry name" value="tRNA_ribo_trans-like"/>
</dbReference>
<dbReference type="InterPro" id="IPR036511">
    <property type="entry name" value="TGT-like_sf"/>
</dbReference>
<evidence type="ECO:0000256" key="5">
    <source>
        <dbReference type="ARBA" id="ARBA00022833"/>
    </source>
</evidence>
<dbReference type="Pfam" id="PF00437">
    <property type="entry name" value="T2SSE"/>
    <property type="match status" value="1"/>
</dbReference>
<evidence type="ECO:0000259" key="7">
    <source>
        <dbReference type="Pfam" id="PF01702"/>
    </source>
</evidence>
<dbReference type="Pfam" id="PF01702">
    <property type="entry name" value="TGT"/>
    <property type="match status" value="1"/>
</dbReference>
<accession>G7VBN5</accession>
<dbReference type="NCBIfam" id="TIGR00449">
    <property type="entry name" value="tgt_general"/>
    <property type="match status" value="1"/>
</dbReference>
<dbReference type="InterPro" id="IPR001482">
    <property type="entry name" value="T2SS/T4SS_dom"/>
</dbReference>
<dbReference type="eggNOG" id="arCOG00989">
    <property type="taxonomic scope" value="Archaea"/>
</dbReference>
<dbReference type="BioCyc" id="PSP1104324:GJSN-2211-MONOMER"/>
<evidence type="ECO:0000313" key="9">
    <source>
        <dbReference type="Proteomes" id="UP000005867"/>
    </source>
</evidence>
<dbReference type="KEGG" id="pyr:P186_2260"/>
<dbReference type="NCBIfam" id="TIGR00432">
    <property type="entry name" value="arcsn_tRNA_tgt"/>
    <property type="match status" value="1"/>
</dbReference>
<dbReference type="PANTHER" id="PTHR46499:SF1">
    <property type="entry name" value="QUEUINE TRNA-RIBOSYLTRANSFERASE"/>
    <property type="match status" value="1"/>
</dbReference>
<dbReference type="HOGENOM" id="CLU_323299_0_0_2"/>
<dbReference type="eggNOG" id="arCOG01818">
    <property type="taxonomic scope" value="Archaea"/>
</dbReference>
<feature type="domain" description="Bacterial type II secretion system protein E" evidence="6">
    <location>
        <begin position="149"/>
        <end position="378"/>
    </location>
</feature>
<dbReference type="Gene3D" id="3.40.50.10630">
    <property type="entry name" value="Uracil-DNA glycosylase-like"/>
    <property type="match status" value="1"/>
</dbReference>